<keyword evidence="2" id="KW-1185">Reference proteome</keyword>
<proteinExistence type="predicted"/>
<reference evidence="1 2" key="1">
    <citation type="submission" date="2016-11" db="EMBL/GenBank/DDBJ databases">
        <authorList>
            <person name="Jaros S."/>
            <person name="Januszkiewicz K."/>
            <person name="Wedrychowicz H."/>
        </authorList>
    </citation>
    <scope>NUCLEOTIDE SEQUENCE [LARGE SCALE GENOMIC DNA]</scope>
    <source>
        <strain evidence="1">NCIMB 2154T</strain>
    </source>
</reference>
<dbReference type="EMBL" id="LT634361">
    <property type="protein sequence ID" value="SFZ80014.1"/>
    <property type="molecule type" value="Genomic_DNA"/>
</dbReference>
<dbReference type="GeneID" id="47721704"/>
<accession>A0A2H1E6I9</accession>
<dbReference type="KEGG" id="tmar:MARIT_0093"/>
<dbReference type="Proteomes" id="UP000231564">
    <property type="component" value="Chromosome MARIT"/>
</dbReference>
<sequence length="190" mass="22367">METTFQEIGKLLVGTDANPEHMFPDRDFFDKCTICNTPRNREINPRFKLGEKRADIMHTYDGYTIVSERFKKFCEFNNYKGLSFEKLPNNENFYSFTSTNVVVLDTVRRKIHFSEYCKSCNRYASIAGADPAFAKDSNLNLEDGIYRSDIEFGYAYEQHPIFIISLNTYKKMKKEKFKGIYLKKNNVLFR</sequence>
<name>A0A2H1E6I9_9FLAO</name>
<organism evidence="1 2">
    <name type="scientific">Tenacibaculum maritimum NCIMB 2154</name>
    <dbReference type="NCBI Taxonomy" id="1349785"/>
    <lineage>
        <taxon>Bacteria</taxon>
        <taxon>Pseudomonadati</taxon>
        <taxon>Bacteroidota</taxon>
        <taxon>Flavobacteriia</taxon>
        <taxon>Flavobacteriales</taxon>
        <taxon>Flavobacteriaceae</taxon>
        <taxon>Tenacibaculum</taxon>
    </lineage>
</organism>
<dbReference type="AlphaFoldDB" id="A0A2H1E6I9"/>
<protein>
    <submittedName>
        <fullName evidence="1">Uncharacterized protein</fullName>
    </submittedName>
</protein>
<evidence type="ECO:0000313" key="2">
    <source>
        <dbReference type="Proteomes" id="UP000231564"/>
    </source>
</evidence>
<evidence type="ECO:0000313" key="1">
    <source>
        <dbReference type="EMBL" id="SFZ80014.1"/>
    </source>
</evidence>
<gene>
    <name evidence="1" type="ORF">MARIT_0093</name>
</gene>
<dbReference type="OrthoDB" id="2080324at2"/>
<dbReference type="STRING" id="1349785.GCA_000509405_00620"/>
<dbReference type="RefSeq" id="WP_100210497.1">
    <property type="nucleotide sequence ID" value="NZ_CP138495.1"/>
</dbReference>